<reference evidence="2 3" key="1">
    <citation type="submission" date="2017-06" db="EMBL/GenBank/DDBJ databases">
        <title>A platform for efficient transgenesis in Macrostomum lignano, a flatworm model organism for stem cell research.</title>
        <authorList>
            <person name="Berezikov E."/>
        </authorList>
    </citation>
    <scope>NUCLEOTIDE SEQUENCE [LARGE SCALE GENOMIC DNA]</scope>
    <source>
        <strain evidence="2">DV1</strain>
        <tissue evidence="2">Whole organism</tissue>
    </source>
</reference>
<comment type="caution">
    <text evidence="2">The sequence shown here is derived from an EMBL/GenBank/DDBJ whole genome shotgun (WGS) entry which is preliminary data.</text>
</comment>
<protein>
    <submittedName>
        <fullName evidence="2">Uncharacterized protein</fullName>
    </submittedName>
</protein>
<dbReference type="AlphaFoldDB" id="A0A267EWP9"/>
<gene>
    <name evidence="2" type="ORF">BOX15_Mlig027683g2</name>
</gene>
<sequence>MSQHESSYGDDELAEIEQPRLEDSRTSVMQLPPYDLLLMLPNCRALADRTAVLSSTLMQESGPESDWPTASSIGLANSRDSGRLSDKLNNAKLSLGVTGSSSSSLASAAAVVDTPAAVVAATADDASDALIPSISDEQCEGRPDLSENLSPASSPRLRIPASEEELPPPAAAADLDFSGASARQQPADPVQQPRQPAQRMLGLLQVCCLTLDVLSEGGLLCDDARRWLTPELLCDKLCDRLARPARPSAPHPASDTASSYASAASESSSESSAVDAAQTAAGADSPNNRVRRWLKAAAASPPPVPPHARPNYSI</sequence>
<dbReference type="Proteomes" id="UP000215902">
    <property type="component" value="Unassembled WGS sequence"/>
</dbReference>
<name>A0A267EWP9_9PLAT</name>
<dbReference type="EMBL" id="NIVC01001661">
    <property type="protein sequence ID" value="PAA65337.1"/>
    <property type="molecule type" value="Genomic_DNA"/>
</dbReference>
<proteinExistence type="predicted"/>
<feature type="compositionally biased region" description="Low complexity" evidence="1">
    <location>
        <begin position="244"/>
        <end position="283"/>
    </location>
</feature>
<evidence type="ECO:0000313" key="3">
    <source>
        <dbReference type="Proteomes" id="UP000215902"/>
    </source>
</evidence>
<evidence type="ECO:0000256" key="1">
    <source>
        <dbReference type="SAM" id="MobiDB-lite"/>
    </source>
</evidence>
<accession>A0A267EWP9</accession>
<feature type="region of interest" description="Disordered" evidence="1">
    <location>
        <begin position="55"/>
        <end position="84"/>
    </location>
</feature>
<feature type="region of interest" description="Disordered" evidence="1">
    <location>
        <begin position="244"/>
        <end position="314"/>
    </location>
</feature>
<feature type="region of interest" description="Disordered" evidence="1">
    <location>
        <begin position="136"/>
        <end position="173"/>
    </location>
</feature>
<organism evidence="2 3">
    <name type="scientific">Macrostomum lignano</name>
    <dbReference type="NCBI Taxonomy" id="282301"/>
    <lineage>
        <taxon>Eukaryota</taxon>
        <taxon>Metazoa</taxon>
        <taxon>Spiralia</taxon>
        <taxon>Lophotrochozoa</taxon>
        <taxon>Platyhelminthes</taxon>
        <taxon>Rhabditophora</taxon>
        <taxon>Macrostomorpha</taxon>
        <taxon>Macrostomida</taxon>
        <taxon>Macrostomidae</taxon>
        <taxon>Macrostomum</taxon>
    </lineage>
</organism>
<feature type="compositionally biased region" description="Polar residues" evidence="1">
    <location>
        <begin position="68"/>
        <end position="79"/>
    </location>
</feature>
<keyword evidence="3" id="KW-1185">Reference proteome</keyword>
<feature type="region of interest" description="Disordered" evidence="1">
    <location>
        <begin position="1"/>
        <end position="26"/>
    </location>
</feature>
<evidence type="ECO:0000313" key="2">
    <source>
        <dbReference type="EMBL" id="PAA65337.1"/>
    </source>
</evidence>